<keyword evidence="5" id="KW-1185">Reference proteome</keyword>
<dbReference type="GO" id="GO:0009611">
    <property type="term" value="P:response to wounding"/>
    <property type="evidence" value="ECO:0007669"/>
    <property type="project" value="InterPro"/>
</dbReference>
<comment type="similarity">
    <text evidence="1">Belongs to the protease inhibitor I13 (potato type I serine protease inhibitor) family.</text>
</comment>
<dbReference type="PROSITE" id="PS00285">
    <property type="entry name" value="POTATO_INHIBITOR"/>
    <property type="match status" value="1"/>
</dbReference>
<dbReference type="InterPro" id="IPR000864">
    <property type="entry name" value="Prot_inh_pot1"/>
</dbReference>
<dbReference type="GeneID" id="110701528"/>
<dbReference type="SUPFAM" id="SSF54654">
    <property type="entry name" value="CI-2 family of serine protease inhibitors"/>
    <property type="match status" value="1"/>
</dbReference>
<evidence type="ECO:0000313" key="4">
    <source>
        <dbReference type="EnsemblPlants" id="AUR62006912-RA:cds"/>
    </source>
</evidence>
<evidence type="ECO:0000256" key="2">
    <source>
        <dbReference type="ARBA" id="ARBA00022690"/>
    </source>
</evidence>
<dbReference type="PANTHER" id="PTHR33091">
    <property type="entry name" value="PROTEIN, PUTATIVE, EXPRESSED-RELATED"/>
    <property type="match status" value="1"/>
</dbReference>
<reference evidence="4" key="2">
    <citation type="submission" date="2021-03" db="UniProtKB">
        <authorList>
            <consortium name="EnsemblPlants"/>
        </authorList>
    </citation>
    <scope>IDENTIFICATION</scope>
</reference>
<protein>
    <submittedName>
        <fullName evidence="4">Uncharacterized protein</fullName>
    </submittedName>
</protein>
<dbReference type="OrthoDB" id="10013825at2759"/>
<dbReference type="RefSeq" id="XP_021734856.1">
    <property type="nucleotide sequence ID" value="XM_021879164.1"/>
</dbReference>
<name>A0A803L4X3_CHEQI</name>
<evidence type="ECO:0000256" key="3">
    <source>
        <dbReference type="ARBA" id="ARBA00022900"/>
    </source>
</evidence>
<accession>A0A803L4X3</accession>
<dbReference type="OMA" id="IRIEDFC"/>
<dbReference type="InterPro" id="IPR036354">
    <property type="entry name" value="Prot_inh_pot1_sf"/>
</dbReference>
<dbReference type="PANTHER" id="PTHR33091:SF29">
    <property type="entry name" value="SUBTILISIN INHIBITOR 1"/>
    <property type="match status" value="1"/>
</dbReference>
<dbReference type="Gramene" id="AUR62006912-RA">
    <property type="protein sequence ID" value="AUR62006912-RA:cds"/>
    <property type="gene ID" value="AUR62006912"/>
</dbReference>
<gene>
    <name evidence="4" type="primary">LOC110701528</name>
</gene>
<dbReference type="Pfam" id="PF00280">
    <property type="entry name" value="potato_inhibit"/>
    <property type="match status" value="1"/>
</dbReference>
<proteinExistence type="inferred from homology"/>
<organism evidence="4 5">
    <name type="scientific">Chenopodium quinoa</name>
    <name type="common">Quinoa</name>
    <dbReference type="NCBI Taxonomy" id="63459"/>
    <lineage>
        <taxon>Eukaryota</taxon>
        <taxon>Viridiplantae</taxon>
        <taxon>Streptophyta</taxon>
        <taxon>Embryophyta</taxon>
        <taxon>Tracheophyta</taxon>
        <taxon>Spermatophyta</taxon>
        <taxon>Magnoliopsida</taxon>
        <taxon>eudicotyledons</taxon>
        <taxon>Gunneridae</taxon>
        <taxon>Pentapetalae</taxon>
        <taxon>Caryophyllales</taxon>
        <taxon>Chenopodiaceae</taxon>
        <taxon>Chenopodioideae</taxon>
        <taxon>Atripliceae</taxon>
        <taxon>Chenopodium</taxon>
    </lineage>
</organism>
<evidence type="ECO:0000313" key="5">
    <source>
        <dbReference type="Proteomes" id="UP000596660"/>
    </source>
</evidence>
<dbReference type="KEGG" id="cqi:110701528"/>
<dbReference type="GO" id="GO:0004867">
    <property type="term" value="F:serine-type endopeptidase inhibitor activity"/>
    <property type="evidence" value="ECO:0007669"/>
    <property type="project" value="UniProtKB-KW"/>
</dbReference>
<keyword evidence="3" id="KW-0722">Serine protease inhibitor</keyword>
<dbReference type="AlphaFoldDB" id="A0A803L4X3"/>
<dbReference type="Gene3D" id="3.30.10.10">
    <property type="entry name" value="Trypsin Inhibitor V, subunit A"/>
    <property type="match status" value="1"/>
</dbReference>
<dbReference type="Proteomes" id="UP000596660">
    <property type="component" value="Unplaced"/>
</dbReference>
<evidence type="ECO:0000256" key="1">
    <source>
        <dbReference type="ARBA" id="ARBA00008210"/>
    </source>
</evidence>
<dbReference type="EnsemblPlants" id="AUR62006912-RA">
    <property type="protein sequence ID" value="AUR62006912-RA:cds"/>
    <property type="gene ID" value="AUR62006912"/>
</dbReference>
<reference evidence="4" key="1">
    <citation type="journal article" date="2017" name="Nature">
        <title>The genome of Chenopodium quinoa.</title>
        <authorList>
            <person name="Jarvis D.E."/>
            <person name="Ho Y.S."/>
            <person name="Lightfoot D.J."/>
            <person name="Schmoeckel S.M."/>
            <person name="Li B."/>
            <person name="Borm T.J.A."/>
            <person name="Ohyanagi H."/>
            <person name="Mineta K."/>
            <person name="Michell C.T."/>
            <person name="Saber N."/>
            <person name="Kharbatia N.M."/>
            <person name="Rupper R.R."/>
            <person name="Sharp A.R."/>
            <person name="Dally N."/>
            <person name="Boughton B.A."/>
            <person name="Woo Y.H."/>
            <person name="Gao G."/>
            <person name="Schijlen E.G.W.M."/>
            <person name="Guo X."/>
            <person name="Momin A.A."/>
            <person name="Negrao S."/>
            <person name="Al-Babili S."/>
            <person name="Gehring C."/>
            <person name="Roessner U."/>
            <person name="Jung C."/>
            <person name="Murphy K."/>
            <person name="Arold S.T."/>
            <person name="Gojobori T."/>
            <person name="van der Linden C.G."/>
            <person name="van Loo E.N."/>
            <person name="Jellen E.N."/>
            <person name="Maughan P.J."/>
            <person name="Tester M."/>
        </authorList>
    </citation>
    <scope>NUCLEOTIDE SEQUENCE [LARGE SCALE GENOMIC DNA]</scope>
    <source>
        <strain evidence="4">cv. PI 614886</strain>
    </source>
</reference>
<sequence>MGYPPCANPKHCDNSSCCTQGGKYEWPELLGKEGTIAKTLIESENPGLTVVTKAADSTIAVTDFCCNRVLMYVSPGGSVVLPHPRVG</sequence>
<keyword evidence="2" id="KW-0646">Protease inhibitor</keyword>